<reference evidence="2 3" key="1">
    <citation type="submission" date="2018-11" db="EMBL/GenBank/DDBJ databases">
        <title>Sequencing the genomes of 1000 actinobacteria strains.</title>
        <authorList>
            <person name="Klenk H.-P."/>
        </authorList>
    </citation>
    <scope>NUCLEOTIDE SEQUENCE [LARGE SCALE GENOMIC DNA]</scope>
    <source>
        <strain evidence="2 3">DSM 13521</strain>
    </source>
</reference>
<dbReference type="Proteomes" id="UP000275356">
    <property type="component" value="Unassembled WGS sequence"/>
</dbReference>
<evidence type="ECO:0000313" key="3">
    <source>
        <dbReference type="Proteomes" id="UP000275356"/>
    </source>
</evidence>
<proteinExistence type="predicted"/>
<feature type="compositionally biased region" description="Basic residues" evidence="1">
    <location>
        <begin position="36"/>
        <end position="60"/>
    </location>
</feature>
<gene>
    <name evidence="2" type="ORF">EDD28_0074</name>
</gene>
<dbReference type="AlphaFoldDB" id="A0A3N2D782"/>
<name>A0A3N2D782_9MICO</name>
<organism evidence="2 3">
    <name type="scientific">Salana multivorans</name>
    <dbReference type="NCBI Taxonomy" id="120377"/>
    <lineage>
        <taxon>Bacteria</taxon>
        <taxon>Bacillati</taxon>
        <taxon>Actinomycetota</taxon>
        <taxon>Actinomycetes</taxon>
        <taxon>Micrococcales</taxon>
        <taxon>Beutenbergiaceae</taxon>
        <taxon>Salana</taxon>
    </lineage>
</organism>
<accession>A0A3N2D782</accession>
<keyword evidence="3" id="KW-1185">Reference proteome</keyword>
<sequence length="89" mass="10031">MSGGPEHYGWGGNRHLLATIVDAIQINTIATGTYKKPPKFKPLPRPKDAGRKRRAKKRTLAKAPTKPMGLEDLYSAFNRRREEITSQQD</sequence>
<evidence type="ECO:0000313" key="2">
    <source>
        <dbReference type="EMBL" id="ROR95518.1"/>
    </source>
</evidence>
<protein>
    <submittedName>
        <fullName evidence="2">Uncharacterized protein</fullName>
    </submittedName>
</protein>
<feature type="region of interest" description="Disordered" evidence="1">
    <location>
        <begin position="33"/>
        <end position="70"/>
    </location>
</feature>
<dbReference type="EMBL" id="RKHQ01000001">
    <property type="protein sequence ID" value="ROR95518.1"/>
    <property type="molecule type" value="Genomic_DNA"/>
</dbReference>
<evidence type="ECO:0000256" key="1">
    <source>
        <dbReference type="SAM" id="MobiDB-lite"/>
    </source>
</evidence>
<dbReference type="RefSeq" id="WP_211339077.1">
    <property type="nucleotide sequence ID" value="NZ_RKHQ01000001.1"/>
</dbReference>
<comment type="caution">
    <text evidence="2">The sequence shown here is derived from an EMBL/GenBank/DDBJ whole genome shotgun (WGS) entry which is preliminary data.</text>
</comment>